<name>A0ABS5GGM6_9BRAD</name>
<comment type="caution">
    <text evidence="8">The sequence shown here is derived from an EMBL/GenBank/DDBJ whole genome shotgun (WGS) entry which is preliminary data.</text>
</comment>
<keyword evidence="3" id="KW-0472">Membrane</keyword>
<dbReference type="RefSeq" id="WP_172242293.1">
    <property type="nucleotide sequence ID" value="NZ_JABFDP010000038.1"/>
</dbReference>
<keyword evidence="2 6" id="KW-0732">Signal</keyword>
<sequence>MRSLVMAVSVFGMVSAAQAADMPDLPVLRGGLTEGLNGARANWDGYYVGGQFGYGTSDMDFSGGQRALTNYIFRNTELQSPTSNWSVLNKQHVQGSSFGAFVGRNWQWDDAVFGLEVNYNYMNRMAGASSGTLGPILVPASGAPQNHVYNYSTTISAGSALTIKDVVTLRGRVGWAADNFLPYVFGGLAVGRMEVSRFATTNVQLRDDYTQTVTITGLGTVTNTTTTYSPLAGVSKTYGESRTNSFVGGWTGGLGFEYMMWGGLFARGEWEYVKFMTVKDTAVTLNSFRAGVGYKF</sequence>
<evidence type="ECO:0000256" key="4">
    <source>
        <dbReference type="ARBA" id="ARBA00023237"/>
    </source>
</evidence>
<dbReference type="InterPro" id="IPR011250">
    <property type="entry name" value="OMP/PagP_B-barrel"/>
</dbReference>
<dbReference type="PANTHER" id="PTHR34001">
    <property type="entry name" value="BLL7405 PROTEIN"/>
    <property type="match status" value="1"/>
</dbReference>
<feature type="domain" description="Outer membrane protein beta-barrel" evidence="7">
    <location>
        <begin position="13"/>
        <end position="296"/>
    </location>
</feature>
<evidence type="ECO:0000259" key="7">
    <source>
        <dbReference type="Pfam" id="PF13505"/>
    </source>
</evidence>
<evidence type="ECO:0000256" key="1">
    <source>
        <dbReference type="ARBA" id="ARBA00004442"/>
    </source>
</evidence>
<dbReference type="PANTHER" id="PTHR34001:SF3">
    <property type="entry name" value="BLL7405 PROTEIN"/>
    <property type="match status" value="1"/>
</dbReference>
<evidence type="ECO:0000313" key="9">
    <source>
        <dbReference type="Proteomes" id="UP001314635"/>
    </source>
</evidence>
<accession>A0ABS5GGM6</accession>
<evidence type="ECO:0000256" key="2">
    <source>
        <dbReference type="ARBA" id="ARBA00022729"/>
    </source>
</evidence>
<evidence type="ECO:0000256" key="3">
    <source>
        <dbReference type="ARBA" id="ARBA00023136"/>
    </source>
</evidence>
<dbReference type="InterPro" id="IPR027385">
    <property type="entry name" value="Beta-barrel_OMP"/>
</dbReference>
<feature type="signal peptide" evidence="6">
    <location>
        <begin position="1"/>
        <end position="19"/>
    </location>
</feature>
<dbReference type="InterPro" id="IPR051692">
    <property type="entry name" value="OMP-like"/>
</dbReference>
<comment type="similarity">
    <text evidence="5">Belongs to the Omp25/RopB family.</text>
</comment>
<dbReference type="SUPFAM" id="SSF56925">
    <property type="entry name" value="OMPA-like"/>
    <property type="match status" value="1"/>
</dbReference>
<protein>
    <submittedName>
        <fullName evidence="8">Outer membrane beta-barrel protein</fullName>
    </submittedName>
</protein>
<dbReference type="PROSITE" id="PS00695">
    <property type="entry name" value="ENT_VIR_OMP_2"/>
    <property type="match status" value="1"/>
</dbReference>
<gene>
    <name evidence="8" type="ORF">JQ619_31485</name>
</gene>
<evidence type="ECO:0000256" key="5">
    <source>
        <dbReference type="ARBA" id="ARBA00038306"/>
    </source>
</evidence>
<dbReference type="Proteomes" id="UP001314635">
    <property type="component" value="Unassembled WGS sequence"/>
</dbReference>
<proteinExistence type="inferred from homology"/>
<evidence type="ECO:0000313" key="8">
    <source>
        <dbReference type="EMBL" id="MBR1140290.1"/>
    </source>
</evidence>
<organism evidence="8 9">
    <name type="scientific">Bradyrhizobium denitrificans</name>
    <dbReference type="NCBI Taxonomy" id="2734912"/>
    <lineage>
        <taxon>Bacteria</taxon>
        <taxon>Pseudomonadati</taxon>
        <taxon>Pseudomonadota</taxon>
        <taxon>Alphaproteobacteria</taxon>
        <taxon>Hyphomicrobiales</taxon>
        <taxon>Nitrobacteraceae</taxon>
        <taxon>Bradyrhizobium</taxon>
    </lineage>
</organism>
<feature type="chain" id="PRO_5046189228" evidence="6">
    <location>
        <begin position="20"/>
        <end position="296"/>
    </location>
</feature>
<keyword evidence="4" id="KW-0998">Cell outer membrane</keyword>
<keyword evidence="9" id="KW-1185">Reference proteome</keyword>
<dbReference type="EMBL" id="JAFCLK010000039">
    <property type="protein sequence ID" value="MBR1140290.1"/>
    <property type="molecule type" value="Genomic_DNA"/>
</dbReference>
<dbReference type="Pfam" id="PF13505">
    <property type="entry name" value="OMP_b-brl"/>
    <property type="match status" value="1"/>
</dbReference>
<comment type="subcellular location">
    <subcellularLocation>
        <location evidence="1">Cell outer membrane</location>
    </subcellularLocation>
</comment>
<dbReference type="InterPro" id="IPR000758">
    <property type="entry name" value="Enterovir_OMP"/>
</dbReference>
<evidence type="ECO:0000256" key="6">
    <source>
        <dbReference type="SAM" id="SignalP"/>
    </source>
</evidence>
<reference evidence="9" key="1">
    <citation type="journal article" date="2021" name="ISME J.">
        <title>Evolutionary origin and ecological implication of a unique nif island in free-living Bradyrhizobium lineages.</title>
        <authorList>
            <person name="Tao J."/>
        </authorList>
    </citation>
    <scope>NUCLEOTIDE SEQUENCE [LARGE SCALE GENOMIC DNA]</scope>
    <source>
        <strain evidence="9">SZCCT0094</strain>
    </source>
</reference>